<dbReference type="Pfam" id="PF14535">
    <property type="entry name" value="AMP-binding_C_2"/>
    <property type="match status" value="1"/>
</dbReference>
<organism evidence="13 14">
    <name type="scientific">Syntrophus aciditrophicus (strain SB)</name>
    <dbReference type="NCBI Taxonomy" id="56780"/>
    <lineage>
        <taxon>Bacteria</taxon>
        <taxon>Pseudomonadati</taxon>
        <taxon>Thermodesulfobacteriota</taxon>
        <taxon>Syntrophia</taxon>
        <taxon>Syntrophales</taxon>
        <taxon>Syntrophaceae</taxon>
        <taxon>Syntrophus</taxon>
    </lineage>
</organism>
<dbReference type="RefSeq" id="WP_011418419.1">
    <property type="nucleotide sequence ID" value="NC_007759.1"/>
</dbReference>
<dbReference type="InterPro" id="IPR011880">
    <property type="entry name" value="PA_CoA_ligase"/>
</dbReference>
<dbReference type="FunFam" id="3.30.300.30:FF:000019">
    <property type="entry name" value="Phenylacetate-coenzyme A ligase"/>
    <property type="match status" value="1"/>
</dbReference>
<evidence type="ECO:0000256" key="7">
    <source>
        <dbReference type="ARBA" id="ARBA00066629"/>
    </source>
</evidence>
<dbReference type="EMBL" id="CP000252">
    <property type="protein sequence ID" value="ABC78400.1"/>
    <property type="molecule type" value="Genomic_DNA"/>
</dbReference>
<dbReference type="InterPro" id="IPR042099">
    <property type="entry name" value="ANL_N_sf"/>
</dbReference>
<dbReference type="Proteomes" id="UP000001933">
    <property type="component" value="Chromosome"/>
</dbReference>
<dbReference type="UniPathway" id="UPA00930"/>
<evidence type="ECO:0000256" key="9">
    <source>
        <dbReference type="ARBA" id="ARBA00075111"/>
    </source>
</evidence>
<dbReference type="InterPro" id="IPR028154">
    <property type="entry name" value="AMP-dep_Lig_C"/>
</dbReference>
<dbReference type="KEGG" id="sat:SYN_01195"/>
<evidence type="ECO:0000256" key="3">
    <source>
        <dbReference type="ARBA" id="ARBA00022741"/>
    </source>
</evidence>
<dbReference type="SUPFAM" id="SSF56801">
    <property type="entry name" value="Acetyl-CoA synthetase-like"/>
    <property type="match status" value="1"/>
</dbReference>
<comment type="similarity">
    <text evidence="6 10">Belongs to the phenylacetyl-CoA ligase family.</text>
</comment>
<keyword evidence="14" id="KW-1185">Reference proteome</keyword>
<evidence type="ECO:0000256" key="2">
    <source>
        <dbReference type="ARBA" id="ARBA00022598"/>
    </source>
</evidence>
<dbReference type="InParanoid" id="Q2LWE2"/>
<dbReference type="eggNOG" id="COG1541">
    <property type="taxonomic scope" value="Bacteria"/>
</dbReference>
<dbReference type="GO" id="GO:0010124">
    <property type="term" value="P:phenylacetate catabolic process"/>
    <property type="evidence" value="ECO:0007669"/>
    <property type="project" value="UniProtKB-UniRule"/>
</dbReference>
<name>Q2LWE2_SYNAS</name>
<dbReference type="AlphaFoldDB" id="Q2LWE2"/>
<dbReference type="PANTHER" id="PTHR43439:SF1">
    <property type="entry name" value="PHENYLACETATE-COENZYME A LIGASE"/>
    <property type="match status" value="1"/>
</dbReference>
<evidence type="ECO:0000256" key="5">
    <source>
        <dbReference type="ARBA" id="ARBA00060591"/>
    </source>
</evidence>
<proteinExistence type="inferred from homology"/>
<evidence type="ECO:0000256" key="8">
    <source>
        <dbReference type="ARBA" id="ARBA00068695"/>
    </source>
</evidence>
<keyword evidence="3 10" id="KW-0547">Nucleotide-binding</keyword>
<accession>Q2LWE2</accession>
<dbReference type="Pfam" id="PF00501">
    <property type="entry name" value="AMP-binding"/>
    <property type="match status" value="1"/>
</dbReference>
<dbReference type="Gene3D" id="3.30.300.30">
    <property type="match status" value="1"/>
</dbReference>
<dbReference type="STRING" id="56780.SYN_01195"/>
<dbReference type="Gene3D" id="3.40.50.12780">
    <property type="entry name" value="N-terminal domain of ligase-like"/>
    <property type="match status" value="1"/>
</dbReference>
<gene>
    <name evidence="13" type="ORF">SYN_01195</name>
</gene>
<dbReference type="OrthoDB" id="580775at2"/>
<dbReference type="EC" id="6.2.1.30" evidence="7 10"/>
<dbReference type="InterPro" id="IPR051414">
    <property type="entry name" value="Adenylate-forming_Reductase"/>
</dbReference>
<dbReference type="FunCoup" id="Q2LWE2">
    <property type="interactions" value="16"/>
</dbReference>
<evidence type="ECO:0000313" key="13">
    <source>
        <dbReference type="EMBL" id="ABC78400.1"/>
    </source>
</evidence>
<protein>
    <recommendedName>
        <fullName evidence="8 10">Phenylacetate-coenzyme A ligase</fullName>
        <ecNumber evidence="7 10">6.2.1.30</ecNumber>
    </recommendedName>
    <alternativeName>
        <fullName evidence="9 10">Phenylacetyl-CoA ligase</fullName>
    </alternativeName>
</protein>
<dbReference type="HOGENOM" id="CLU_035301_1_1_7"/>
<dbReference type="PANTHER" id="PTHR43439">
    <property type="entry name" value="PHENYLACETATE-COENZYME A LIGASE"/>
    <property type="match status" value="1"/>
</dbReference>
<sequence>MIFNKEFELMPEKKLKELQLERIKWTVNHAYNNSEYYRKKYDAAGFHPDQIKSFDDMRRIPFQMKQEMRENYPFGLFAVPLSKIVRVHSSSGTTGNATVVGYTRNDIDVFAEVVARCLAAAGADENDVIQIGYGYGLFTGGLGVHYGAERLGAMVVPISTGNTDRQLMLIKDFGTTAVCCTPSFALSIADYIEKKRPDYDIRSTKLRIGVFGAEPWSEPMRREIESRLGISAYDIYGLSEVIGPGVSSECSEKSGLHVNEDHFYVEVIDPETGEVLPEGEKGEIVYTSLTKEAFPNIRYRSRDITRLYHDGCRCGRTFVKMEKVMGRTDDMLIIKGVNVFPSQIEDVLMSVEGTEPHYQIFVDRRGALDEIEVKVEVNEKLFSDEVKFLDAVKNRISDRFRKTIGISAKITLVEPMTIERSEGKAKRVVDNRKF</sequence>
<evidence type="ECO:0000259" key="12">
    <source>
        <dbReference type="Pfam" id="PF14535"/>
    </source>
</evidence>
<evidence type="ECO:0000256" key="4">
    <source>
        <dbReference type="ARBA" id="ARBA00050450"/>
    </source>
</evidence>
<dbReference type="GO" id="GO:0047475">
    <property type="term" value="F:phenylacetate-CoA ligase activity"/>
    <property type="evidence" value="ECO:0007669"/>
    <property type="project" value="UniProtKB-EC"/>
</dbReference>
<dbReference type="InterPro" id="IPR045851">
    <property type="entry name" value="AMP-bd_C_sf"/>
</dbReference>
<evidence type="ECO:0000256" key="6">
    <source>
        <dbReference type="ARBA" id="ARBA00061566"/>
    </source>
</evidence>
<dbReference type="InterPro" id="IPR000873">
    <property type="entry name" value="AMP-dep_synth/lig_dom"/>
</dbReference>
<comment type="subunit">
    <text evidence="1">Monomer.</text>
</comment>
<dbReference type="CDD" id="cd05913">
    <property type="entry name" value="PaaK"/>
    <property type="match status" value="1"/>
</dbReference>
<comment type="pathway">
    <text evidence="5 10">Aromatic compound metabolism; phenylacetate degradation.</text>
</comment>
<evidence type="ECO:0000256" key="1">
    <source>
        <dbReference type="ARBA" id="ARBA00011245"/>
    </source>
</evidence>
<dbReference type="FunFam" id="3.40.50.12780:FF:000016">
    <property type="entry name" value="Phenylacetate-coenzyme A ligase"/>
    <property type="match status" value="1"/>
</dbReference>
<evidence type="ECO:0000256" key="10">
    <source>
        <dbReference type="PIRNR" id="PIRNR006444"/>
    </source>
</evidence>
<evidence type="ECO:0000259" key="11">
    <source>
        <dbReference type="Pfam" id="PF00501"/>
    </source>
</evidence>
<evidence type="ECO:0000313" key="14">
    <source>
        <dbReference type="Proteomes" id="UP000001933"/>
    </source>
</evidence>
<feature type="domain" description="AMP-dependent ligase C-terminal" evidence="12">
    <location>
        <begin position="336"/>
        <end position="432"/>
    </location>
</feature>
<reference evidence="13 14" key="1">
    <citation type="journal article" date="2007" name="Proc. Natl. Acad. Sci. U.S.A.">
        <title>The genome of Syntrophus aciditrophicus: life at the thermodynamic limit of microbial growth.</title>
        <authorList>
            <person name="McInerney M.J."/>
            <person name="Rohlin L."/>
            <person name="Mouttaki H."/>
            <person name="Kim U."/>
            <person name="Krupp R.S."/>
            <person name="Rios-Hernandez L."/>
            <person name="Sieber J."/>
            <person name="Struchtemeyer C.G."/>
            <person name="Bhattacharyya A."/>
            <person name="Campbell J.W."/>
            <person name="Gunsalus R.P."/>
        </authorList>
    </citation>
    <scope>NUCLEOTIDE SEQUENCE [LARGE SCALE GENOMIC DNA]</scope>
    <source>
        <strain evidence="13 14">SB</strain>
    </source>
</reference>
<keyword evidence="2 10" id="KW-0436">Ligase</keyword>
<feature type="domain" description="AMP-dependent synthetase/ligase" evidence="11">
    <location>
        <begin position="90"/>
        <end position="286"/>
    </location>
</feature>
<dbReference type="GO" id="GO:0000166">
    <property type="term" value="F:nucleotide binding"/>
    <property type="evidence" value="ECO:0007669"/>
    <property type="project" value="UniProtKB-KW"/>
</dbReference>
<comment type="catalytic activity">
    <reaction evidence="4">
        <text>2-phenylacetate + ATP + CoA = phenylacetyl-CoA + AMP + diphosphate</text>
        <dbReference type="Rhea" id="RHEA:20956"/>
        <dbReference type="ChEBI" id="CHEBI:18401"/>
        <dbReference type="ChEBI" id="CHEBI:30616"/>
        <dbReference type="ChEBI" id="CHEBI:33019"/>
        <dbReference type="ChEBI" id="CHEBI:57287"/>
        <dbReference type="ChEBI" id="CHEBI:57390"/>
        <dbReference type="ChEBI" id="CHEBI:456215"/>
        <dbReference type="EC" id="6.2.1.30"/>
    </reaction>
    <physiologicalReaction direction="left-to-right" evidence="4">
        <dbReference type="Rhea" id="RHEA:20957"/>
    </physiologicalReaction>
</comment>
<dbReference type="PIRSF" id="PIRSF006444">
    <property type="entry name" value="PaaK"/>
    <property type="match status" value="1"/>
</dbReference>
<comment type="function">
    <text evidence="10">Catalyzes the activation of phenylacetic acid (PA) to phenylacetyl-CoA (PA-CoA).</text>
</comment>